<keyword evidence="7" id="KW-0456">Lyase</keyword>
<dbReference type="PANTHER" id="PTHR13604:SF0">
    <property type="entry name" value="ABASIC SITE PROCESSING PROTEIN HMCES"/>
    <property type="match status" value="1"/>
</dbReference>
<dbReference type="Gene3D" id="3.90.1680.10">
    <property type="entry name" value="SOS response associated peptidase-like"/>
    <property type="match status" value="1"/>
</dbReference>
<evidence type="ECO:0000256" key="5">
    <source>
        <dbReference type="ARBA" id="ARBA00023124"/>
    </source>
</evidence>
<evidence type="ECO:0000313" key="8">
    <source>
        <dbReference type="EMBL" id="KAJ7353294.1"/>
    </source>
</evidence>
<accession>A0AAD7EXM0</accession>
<keyword evidence="2" id="KW-0645">Protease</keyword>
<keyword evidence="4" id="KW-0378">Hydrolase</keyword>
<dbReference type="PANTHER" id="PTHR13604">
    <property type="entry name" value="DC12-RELATED"/>
    <property type="match status" value="1"/>
</dbReference>
<proteinExistence type="inferred from homology"/>
<dbReference type="GO" id="GO:0016829">
    <property type="term" value="F:lyase activity"/>
    <property type="evidence" value="ECO:0007669"/>
    <property type="project" value="UniProtKB-KW"/>
</dbReference>
<dbReference type="Pfam" id="PF02586">
    <property type="entry name" value="SRAP"/>
    <property type="match status" value="1"/>
</dbReference>
<evidence type="ECO:0000256" key="2">
    <source>
        <dbReference type="ARBA" id="ARBA00022670"/>
    </source>
</evidence>
<evidence type="ECO:0000256" key="1">
    <source>
        <dbReference type="ARBA" id="ARBA00008136"/>
    </source>
</evidence>
<organism evidence="8 9">
    <name type="scientific">Mycena albidolilacea</name>
    <dbReference type="NCBI Taxonomy" id="1033008"/>
    <lineage>
        <taxon>Eukaryota</taxon>
        <taxon>Fungi</taxon>
        <taxon>Dikarya</taxon>
        <taxon>Basidiomycota</taxon>
        <taxon>Agaricomycotina</taxon>
        <taxon>Agaricomycetes</taxon>
        <taxon>Agaricomycetidae</taxon>
        <taxon>Agaricales</taxon>
        <taxon>Marasmiineae</taxon>
        <taxon>Mycenaceae</taxon>
        <taxon>Mycena</taxon>
    </lineage>
</organism>
<sequence>QPAEIQQLEGYDLSVAEWERRDAFVPRYNIAPHTQAPVLRRRNSKIVISTMKWGMDKNLSTFNARAERLISNQDSGMWAGLRGSKRCVAVCQGYYEWKDKQPHFVKPKDGRLMLLAGLYDAVVLQGTTTTVWSFAIVTRAAAGELSWLHHRQPVILDTPEALTAWLDTSSQRWNQDLAKLLAPTACDLECYPVPKEVGKVGNESPTFIQPLAPALLPSADADNSGPKPNRVLVYQVSS</sequence>
<comment type="caution">
    <text evidence="8">The sequence shown here is derived from an EMBL/GenBank/DDBJ whole genome shotgun (WGS) entry which is preliminary data.</text>
</comment>
<keyword evidence="5" id="KW-0190">Covalent protein-DNA linkage</keyword>
<gene>
    <name evidence="8" type="ORF">DFH08DRAFT_693051</name>
</gene>
<evidence type="ECO:0000256" key="7">
    <source>
        <dbReference type="ARBA" id="ARBA00023239"/>
    </source>
</evidence>
<dbReference type="InterPro" id="IPR036590">
    <property type="entry name" value="SRAP-like"/>
</dbReference>
<feature type="non-terminal residue" evidence="8">
    <location>
        <position position="238"/>
    </location>
</feature>
<dbReference type="Proteomes" id="UP001218218">
    <property type="component" value="Unassembled WGS sequence"/>
</dbReference>
<evidence type="ECO:0000256" key="4">
    <source>
        <dbReference type="ARBA" id="ARBA00022801"/>
    </source>
</evidence>
<reference evidence="8" key="1">
    <citation type="submission" date="2023-03" db="EMBL/GenBank/DDBJ databases">
        <title>Massive genome expansion in bonnet fungi (Mycena s.s.) driven by repeated elements and novel gene families across ecological guilds.</title>
        <authorList>
            <consortium name="Lawrence Berkeley National Laboratory"/>
            <person name="Harder C.B."/>
            <person name="Miyauchi S."/>
            <person name="Viragh M."/>
            <person name="Kuo A."/>
            <person name="Thoen E."/>
            <person name="Andreopoulos B."/>
            <person name="Lu D."/>
            <person name="Skrede I."/>
            <person name="Drula E."/>
            <person name="Henrissat B."/>
            <person name="Morin E."/>
            <person name="Kohler A."/>
            <person name="Barry K."/>
            <person name="LaButti K."/>
            <person name="Morin E."/>
            <person name="Salamov A."/>
            <person name="Lipzen A."/>
            <person name="Mereny Z."/>
            <person name="Hegedus B."/>
            <person name="Baldrian P."/>
            <person name="Stursova M."/>
            <person name="Weitz H."/>
            <person name="Taylor A."/>
            <person name="Grigoriev I.V."/>
            <person name="Nagy L.G."/>
            <person name="Martin F."/>
            <person name="Kauserud H."/>
        </authorList>
    </citation>
    <scope>NUCLEOTIDE SEQUENCE</scope>
    <source>
        <strain evidence="8">CBHHK002</strain>
    </source>
</reference>
<keyword evidence="9" id="KW-1185">Reference proteome</keyword>
<evidence type="ECO:0000256" key="3">
    <source>
        <dbReference type="ARBA" id="ARBA00022763"/>
    </source>
</evidence>
<protein>
    <recommendedName>
        <fullName evidence="10">Embryonic stem cell-specific 5-hydroxymethylcytosine-binding protein</fullName>
    </recommendedName>
</protein>
<dbReference type="SUPFAM" id="SSF143081">
    <property type="entry name" value="BB1717-like"/>
    <property type="match status" value="1"/>
</dbReference>
<dbReference type="GO" id="GO:0006508">
    <property type="term" value="P:proteolysis"/>
    <property type="evidence" value="ECO:0007669"/>
    <property type="project" value="UniProtKB-KW"/>
</dbReference>
<comment type="similarity">
    <text evidence="1">Belongs to the SOS response-associated peptidase family.</text>
</comment>
<evidence type="ECO:0000313" key="9">
    <source>
        <dbReference type="Proteomes" id="UP001218218"/>
    </source>
</evidence>
<keyword evidence="3" id="KW-0227">DNA damage</keyword>
<name>A0AAD7EXM0_9AGAR</name>
<keyword evidence="6" id="KW-0238">DNA-binding</keyword>
<dbReference type="AlphaFoldDB" id="A0AAD7EXM0"/>
<dbReference type="GO" id="GO:0003697">
    <property type="term" value="F:single-stranded DNA binding"/>
    <property type="evidence" value="ECO:0007669"/>
    <property type="project" value="InterPro"/>
</dbReference>
<evidence type="ECO:0008006" key="10">
    <source>
        <dbReference type="Google" id="ProtNLM"/>
    </source>
</evidence>
<dbReference type="GO" id="GO:0106300">
    <property type="term" value="P:protein-DNA covalent cross-linking repair"/>
    <property type="evidence" value="ECO:0007669"/>
    <property type="project" value="InterPro"/>
</dbReference>
<dbReference type="EMBL" id="JARIHO010000011">
    <property type="protein sequence ID" value="KAJ7353294.1"/>
    <property type="molecule type" value="Genomic_DNA"/>
</dbReference>
<dbReference type="GO" id="GO:0008233">
    <property type="term" value="F:peptidase activity"/>
    <property type="evidence" value="ECO:0007669"/>
    <property type="project" value="UniProtKB-KW"/>
</dbReference>
<evidence type="ECO:0000256" key="6">
    <source>
        <dbReference type="ARBA" id="ARBA00023125"/>
    </source>
</evidence>
<dbReference type="InterPro" id="IPR003738">
    <property type="entry name" value="SRAP"/>
</dbReference>